<feature type="domain" description="ABC transmembrane type-1" evidence="6">
    <location>
        <begin position="1"/>
        <end position="92"/>
    </location>
</feature>
<dbReference type="GO" id="GO:0055085">
    <property type="term" value="P:transmembrane transport"/>
    <property type="evidence" value="ECO:0007669"/>
    <property type="project" value="InterPro"/>
</dbReference>
<evidence type="ECO:0000256" key="4">
    <source>
        <dbReference type="ARBA" id="ARBA00023136"/>
    </source>
</evidence>
<organism evidence="7 8">
    <name type="scientific">Dictyobacter kobayashii</name>
    <dbReference type="NCBI Taxonomy" id="2014872"/>
    <lineage>
        <taxon>Bacteria</taxon>
        <taxon>Bacillati</taxon>
        <taxon>Chloroflexota</taxon>
        <taxon>Ktedonobacteria</taxon>
        <taxon>Ktedonobacterales</taxon>
        <taxon>Dictyobacteraceae</taxon>
        <taxon>Dictyobacter</taxon>
    </lineage>
</organism>
<keyword evidence="8" id="KW-1185">Reference proteome</keyword>
<dbReference type="SUPFAM" id="SSF161098">
    <property type="entry name" value="MetI-like"/>
    <property type="match status" value="1"/>
</dbReference>
<keyword evidence="3 5" id="KW-1133">Transmembrane helix</keyword>
<accession>A0A402AU10</accession>
<proteinExistence type="predicted"/>
<dbReference type="AlphaFoldDB" id="A0A402AU10"/>
<comment type="subcellular location">
    <subcellularLocation>
        <location evidence="1">Membrane</location>
        <topology evidence="1">Multi-pass membrane protein</topology>
    </subcellularLocation>
</comment>
<protein>
    <recommendedName>
        <fullName evidence="6">ABC transmembrane type-1 domain-containing protein</fullName>
    </recommendedName>
</protein>
<dbReference type="OrthoDB" id="9782004at2"/>
<evidence type="ECO:0000313" key="8">
    <source>
        <dbReference type="Proteomes" id="UP000287188"/>
    </source>
</evidence>
<dbReference type="EMBL" id="BIFS01000002">
    <property type="protein sequence ID" value="GCE22555.1"/>
    <property type="molecule type" value="Genomic_DNA"/>
</dbReference>
<evidence type="ECO:0000313" key="7">
    <source>
        <dbReference type="EMBL" id="GCE22555.1"/>
    </source>
</evidence>
<dbReference type="Gene3D" id="1.10.3720.10">
    <property type="entry name" value="MetI-like"/>
    <property type="match status" value="1"/>
</dbReference>
<feature type="transmembrane region" description="Helical" evidence="5">
    <location>
        <begin position="18"/>
        <end position="38"/>
    </location>
</feature>
<evidence type="ECO:0000256" key="1">
    <source>
        <dbReference type="ARBA" id="ARBA00004141"/>
    </source>
</evidence>
<reference evidence="8" key="1">
    <citation type="submission" date="2018-12" db="EMBL/GenBank/DDBJ databases">
        <title>Tengunoibacter tsumagoiensis gen. nov., sp. nov., Dictyobacter kobayashii sp. nov., D. alpinus sp. nov., and D. joshuensis sp. nov. and description of Dictyobacteraceae fam. nov. within the order Ktedonobacterales isolated from Tengu-no-mugimeshi.</title>
        <authorList>
            <person name="Wang C.M."/>
            <person name="Zheng Y."/>
            <person name="Sakai Y."/>
            <person name="Toyoda A."/>
            <person name="Minakuchi Y."/>
            <person name="Abe K."/>
            <person name="Yokota A."/>
            <person name="Yabe S."/>
        </authorList>
    </citation>
    <scope>NUCLEOTIDE SEQUENCE [LARGE SCALE GENOMIC DNA]</scope>
    <source>
        <strain evidence="8">Uno11</strain>
    </source>
</reference>
<evidence type="ECO:0000259" key="6">
    <source>
        <dbReference type="PROSITE" id="PS50928"/>
    </source>
</evidence>
<comment type="caution">
    <text evidence="7">The sequence shown here is derived from an EMBL/GenBank/DDBJ whole genome shotgun (WGS) entry which is preliminary data.</text>
</comment>
<dbReference type="GO" id="GO:0016020">
    <property type="term" value="C:membrane"/>
    <property type="evidence" value="ECO:0007669"/>
    <property type="project" value="UniProtKB-SubCell"/>
</dbReference>
<evidence type="ECO:0000256" key="3">
    <source>
        <dbReference type="ARBA" id="ARBA00022989"/>
    </source>
</evidence>
<keyword evidence="2 5" id="KW-0812">Transmembrane</keyword>
<evidence type="ECO:0000256" key="2">
    <source>
        <dbReference type="ARBA" id="ARBA00022692"/>
    </source>
</evidence>
<keyword evidence="4 5" id="KW-0472">Membrane</keyword>
<name>A0A402AU10_9CHLR</name>
<dbReference type="PROSITE" id="PS50928">
    <property type="entry name" value="ABC_TM1"/>
    <property type="match status" value="1"/>
</dbReference>
<dbReference type="InterPro" id="IPR000515">
    <property type="entry name" value="MetI-like"/>
</dbReference>
<dbReference type="Proteomes" id="UP000287188">
    <property type="component" value="Unassembled WGS sequence"/>
</dbReference>
<feature type="transmembrane region" description="Helical" evidence="5">
    <location>
        <begin position="74"/>
        <end position="93"/>
    </location>
</feature>
<sequence>MGGRNHPLHAPNPAPRTFATIILPSILPGVISAALLTFSTAMGEFTLANLFNIASFPIYLNVTGQSDPHKAASLTILSFFLTLFCVLAMLLSVRRGPLDLRSHHSDV</sequence>
<dbReference type="RefSeq" id="WP_126555529.1">
    <property type="nucleotide sequence ID" value="NZ_BIFS01000002.1"/>
</dbReference>
<gene>
    <name evidence="7" type="ORF">KDK_63550</name>
</gene>
<dbReference type="InterPro" id="IPR035906">
    <property type="entry name" value="MetI-like_sf"/>
</dbReference>
<evidence type="ECO:0000256" key="5">
    <source>
        <dbReference type="SAM" id="Phobius"/>
    </source>
</evidence>